<dbReference type="EMBL" id="JAHQXF010000001">
    <property type="protein sequence ID" value="MBV0923587.1"/>
    <property type="molecule type" value="Genomic_DNA"/>
</dbReference>
<gene>
    <name evidence="1" type="ORF">KTS45_05175</name>
</gene>
<keyword evidence="2" id="KW-1185">Reference proteome</keyword>
<dbReference type="Proteomes" id="UP000766550">
    <property type="component" value="Unassembled WGS sequence"/>
</dbReference>
<accession>A0A8J7Y3Z2</accession>
<reference evidence="1 2" key="1">
    <citation type="submission" date="2021-06" db="EMBL/GenBank/DDBJ databases">
        <title>New haloarchaea isolates fom saline soil.</title>
        <authorList>
            <person name="Duran-Viseras A."/>
            <person name="Sanchez-Porro C.S."/>
            <person name="Ventosa A."/>
        </authorList>
    </citation>
    <scope>NUCLEOTIDE SEQUENCE [LARGE SCALE GENOMIC DNA]</scope>
    <source>
        <strain evidence="1 2">JCM 183640</strain>
    </source>
</reference>
<evidence type="ECO:0000313" key="1">
    <source>
        <dbReference type="EMBL" id="MBV0923587.1"/>
    </source>
</evidence>
<comment type="caution">
    <text evidence="1">The sequence shown here is derived from an EMBL/GenBank/DDBJ whole genome shotgun (WGS) entry which is preliminary data.</text>
</comment>
<name>A0A8J7Y3Z2_9EURY</name>
<dbReference type="RefSeq" id="WP_162316709.1">
    <property type="nucleotide sequence ID" value="NZ_JAHQXF010000001.1"/>
</dbReference>
<organism evidence="1 2">
    <name type="scientific">Haloarcula limicola</name>
    <dbReference type="NCBI Taxonomy" id="1429915"/>
    <lineage>
        <taxon>Archaea</taxon>
        <taxon>Methanobacteriati</taxon>
        <taxon>Methanobacteriota</taxon>
        <taxon>Stenosarchaea group</taxon>
        <taxon>Halobacteria</taxon>
        <taxon>Halobacteriales</taxon>
        <taxon>Haloarculaceae</taxon>
        <taxon>Haloarcula</taxon>
    </lineage>
</organism>
<dbReference type="AlphaFoldDB" id="A0A8J7Y3Z2"/>
<evidence type="ECO:0000313" key="2">
    <source>
        <dbReference type="Proteomes" id="UP000766550"/>
    </source>
</evidence>
<sequence>MIPVGVREHLLAAHQFLDAVVGDAFAEELAVLLEAVVGDDAFVAVR</sequence>
<proteinExistence type="predicted"/>
<protein>
    <submittedName>
        <fullName evidence="1">Uncharacterized protein</fullName>
    </submittedName>
</protein>